<organism evidence="1 2">
    <name type="scientific">Lasiodiplodia mahajangana</name>
    <dbReference type="NCBI Taxonomy" id="1108764"/>
    <lineage>
        <taxon>Eukaryota</taxon>
        <taxon>Fungi</taxon>
        <taxon>Dikarya</taxon>
        <taxon>Ascomycota</taxon>
        <taxon>Pezizomycotina</taxon>
        <taxon>Dothideomycetes</taxon>
        <taxon>Dothideomycetes incertae sedis</taxon>
        <taxon>Botryosphaeriales</taxon>
        <taxon>Botryosphaeriaceae</taxon>
        <taxon>Lasiodiplodia</taxon>
    </lineage>
</organism>
<keyword evidence="2" id="KW-1185">Reference proteome</keyword>
<reference evidence="1" key="1">
    <citation type="submission" date="2022-12" db="EMBL/GenBank/DDBJ databases">
        <title>Genome Sequence of Lasiodiplodia mahajangana.</title>
        <authorList>
            <person name="Buettner E."/>
        </authorList>
    </citation>
    <scope>NUCLEOTIDE SEQUENCE</scope>
    <source>
        <strain evidence="1">VT137</strain>
    </source>
</reference>
<proteinExistence type="predicted"/>
<dbReference type="EMBL" id="JAPUUL010001455">
    <property type="protein sequence ID" value="KAJ8127362.1"/>
    <property type="molecule type" value="Genomic_DNA"/>
</dbReference>
<name>A0ACC2JJA5_9PEZI</name>
<gene>
    <name evidence="1" type="ORF">O1611_g6274</name>
</gene>
<dbReference type="Proteomes" id="UP001153332">
    <property type="component" value="Unassembled WGS sequence"/>
</dbReference>
<sequence length="689" mass="78557">MQARKGRPEPVSCQLCRSKKLRCNRVQPCSNCESRHVPCHFLIPPTRNQRGRTPELQNNTEILARIERLEAIVLAEGTNGRKCPDSHITLTPYSEDSVQYDLRHGRDEDLTLLENVGVREDSLISSLSGGLAFTTRSVDEILEEREYSQNPSLASRRYASKIIITLPTYKTAVKLFDCFDATVDHMCRILHLPTVKSLMKTSYIRVNRNESIPSGQAALLLSLFALSAFFYQHKGDSESVDIENATTRLSKYWSRGALDVLEYSARNTSGTLEDIQALILMTYVTYHLDGFSARYRNLLAMAVSMARDLGLHRLDANDGTSASKSSSLRDLIDYEVKRRVYWHLIASDWAQSTMSGPQEGTYLIHPNHFQVRLPKDDYDESITLGSESESTIEQQPTGITFLLARIRLAQLSREYTDTIPLQTSQLMKVPYEHIIALDQKLKDFLAELPYFFRLDEESRQKSKHLEAVYTKIPMMRYCILAAAHSRRCRSHQKFLIRAASDPRYAYSRQACLESARAVIQLYEEPKTEGESPSMETARMAMAVHYTHLALVILVMDLCFNKHEADHEERKREVLATLQVLEGARTISPLLNRSLDSVVEVLRKHRVYLAGEALTGDGQYSRTTRQDDESSAYPFEDAEKTPPWLDPDAEGSLTIDPSINEFWQNVSQFEMDFDTSTWDTLFSSLDSRPF</sequence>
<evidence type="ECO:0000313" key="2">
    <source>
        <dbReference type="Proteomes" id="UP001153332"/>
    </source>
</evidence>
<protein>
    <submittedName>
        <fullName evidence="1">Uncharacterized protein</fullName>
    </submittedName>
</protein>
<comment type="caution">
    <text evidence="1">The sequence shown here is derived from an EMBL/GenBank/DDBJ whole genome shotgun (WGS) entry which is preliminary data.</text>
</comment>
<evidence type="ECO:0000313" key="1">
    <source>
        <dbReference type="EMBL" id="KAJ8127362.1"/>
    </source>
</evidence>
<accession>A0ACC2JJA5</accession>